<dbReference type="InterPro" id="IPR014030">
    <property type="entry name" value="Ketoacyl_synth_N"/>
</dbReference>
<protein>
    <submittedName>
        <fullName evidence="5">Beta-ketoacyl synthase N-terminal-like domain-containing protein</fullName>
    </submittedName>
</protein>
<dbReference type="PROSITE" id="PS52004">
    <property type="entry name" value="KS3_2"/>
    <property type="match status" value="1"/>
</dbReference>
<evidence type="ECO:0000256" key="2">
    <source>
        <dbReference type="ARBA" id="ARBA00022679"/>
    </source>
</evidence>
<dbReference type="InterPro" id="IPR016039">
    <property type="entry name" value="Thiolase-like"/>
</dbReference>
<dbReference type="EMBL" id="AP035881">
    <property type="protein sequence ID" value="BFP43898.1"/>
    <property type="molecule type" value="Genomic_DNA"/>
</dbReference>
<gene>
    <name evidence="5" type="ORF">KCMC57_02660</name>
</gene>
<organism evidence="5">
    <name type="scientific">Kitasatospora sp. CMC57</name>
    <dbReference type="NCBI Taxonomy" id="3231513"/>
    <lineage>
        <taxon>Bacteria</taxon>
        <taxon>Bacillati</taxon>
        <taxon>Actinomycetota</taxon>
        <taxon>Actinomycetes</taxon>
        <taxon>Kitasatosporales</taxon>
        <taxon>Streptomycetaceae</taxon>
        <taxon>Kitasatospora</taxon>
    </lineage>
</organism>
<evidence type="ECO:0000256" key="3">
    <source>
        <dbReference type="RuleBase" id="RU003694"/>
    </source>
</evidence>
<sequence length="358" mass="35923">MTGIRVAVTGVGVRSAFGAGIGPLLAAALHGTPGFGPVDRFDVTHRQARRAALAPGSPVLGEAITTVLTEATDQAGVPGGPLLLARHGDPVTAADCAPVHERWGSGRVYTGACVAAGTAVADAAALIVTGRQDRVLVAAGYLVEPDTFAVFDAGRALARDGTARPFSAGRSGLMLGDGVVAVVLESEAVALRRGAEVLAVLAGWGRAGDGYHVCRPAPDGSGLARAIRAALGRAGLAPGQIDYVNANATGSPLADQAEVRALHTVFGPNPPPVSSSKSVHGHALEASALLELVVTVEALRAGLLPVNAGWLGPDPECALDLVLNEPRQVGSGARALRYALSLNSAFGGANTALLVAAA</sequence>
<dbReference type="SMART" id="SM00825">
    <property type="entry name" value="PKS_KS"/>
    <property type="match status" value="1"/>
</dbReference>
<dbReference type="InterPro" id="IPR020841">
    <property type="entry name" value="PKS_Beta-ketoAc_synthase_dom"/>
</dbReference>
<comment type="similarity">
    <text evidence="1 3">Belongs to the thiolase-like superfamily. Beta-ketoacyl-ACP synthases family.</text>
</comment>
<dbReference type="RefSeq" id="WP_407986486.1">
    <property type="nucleotide sequence ID" value="NZ_AP035881.2"/>
</dbReference>
<dbReference type="SUPFAM" id="SSF53901">
    <property type="entry name" value="Thiolase-like"/>
    <property type="match status" value="2"/>
</dbReference>
<keyword evidence="2 3" id="KW-0808">Transferase</keyword>
<name>A0AB33JR91_9ACTN</name>
<dbReference type="GO" id="GO:0004315">
    <property type="term" value="F:3-oxoacyl-[acyl-carrier-protein] synthase activity"/>
    <property type="evidence" value="ECO:0007669"/>
    <property type="project" value="TreeGrafter"/>
</dbReference>
<evidence type="ECO:0000313" key="5">
    <source>
        <dbReference type="EMBL" id="BFP43898.1"/>
    </source>
</evidence>
<dbReference type="GO" id="GO:0006633">
    <property type="term" value="P:fatty acid biosynthetic process"/>
    <property type="evidence" value="ECO:0007669"/>
    <property type="project" value="TreeGrafter"/>
</dbReference>
<accession>A0AB33JR91</accession>
<evidence type="ECO:0000256" key="1">
    <source>
        <dbReference type="ARBA" id="ARBA00008467"/>
    </source>
</evidence>
<dbReference type="PANTHER" id="PTHR11712:SF336">
    <property type="entry name" value="3-OXOACYL-[ACYL-CARRIER-PROTEIN] SYNTHASE, MITOCHONDRIAL"/>
    <property type="match status" value="1"/>
</dbReference>
<dbReference type="PANTHER" id="PTHR11712">
    <property type="entry name" value="POLYKETIDE SYNTHASE-RELATED"/>
    <property type="match status" value="1"/>
</dbReference>
<dbReference type="Pfam" id="PF00109">
    <property type="entry name" value="ketoacyl-synt"/>
    <property type="match status" value="1"/>
</dbReference>
<dbReference type="Pfam" id="PF02801">
    <property type="entry name" value="Ketoacyl-synt_C"/>
    <property type="match status" value="1"/>
</dbReference>
<dbReference type="AlphaFoldDB" id="A0AB33JR91"/>
<feature type="domain" description="Ketosynthase family 3 (KS3)" evidence="4">
    <location>
        <begin position="1"/>
        <end position="357"/>
    </location>
</feature>
<dbReference type="InterPro" id="IPR014031">
    <property type="entry name" value="Ketoacyl_synth_C"/>
</dbReference>
<proteinExistence type="inferred from homology"/>
<dbReference type="InterPro" id="IPR000794">
    <property type="entry name" value="Beta-ketoacyl_synthase"/>
</dbReference>
<dbReference type="Gene3D" id="3.40.47.10">
    <property type="match status" value="1"/>
</dbReference>
<evidence type="ECO:0000259" key="4">
    <source>
        <dbReference type="PROSITE" id="PS52004"/>
    </source>
</evidence>
<reference evidence="5" key="1">
    <citation type="submission" date="2024-07" db="EMBL/GenBank/DDBJ databases">
        <title>Complete genome sequences of cellulolytic bacteria, Kitasatospora sp. CMC57 and Streptomyces sp. CMC78, isolated from Japanese agricultural soil.</title>
        <authorList>
            <person name="Hashimoto T."/>
            <person name="Ito M."/>
            <person name="Iwamoto M."/>
            <person name="Fukahori D."/>
            <person name="Shoda T."/>
            <person name="Sakoda M."/>
            <person name="Morohoshi T."/>
            <person name="Mitsuboshi M."/>
            <person name="Nishizawa T."/>
        </authorList>
    </citation>
    <scope>NUCLEOTIDE SEQUENCE</scope>
    <source>
        <strain evidence="5">CMC57</strain>
    </source>
</reference>
<dbReference type="GO" id="GO:0005829">
    <property type="term" value="C:cytosol"/>
    <property type="evidence" value="ECO:0007669"/>
    <property type="project" value="TreeGrafter"/>
</dbReference>